<gene>
    <name evidence="2" type="ORF">P175DRAFT_014360</name>
</gene>
<organism evidence="2 3">
    <name type="scientific">Aspergillus ochraceoroseus IBT 24754</name>
    <dbReference type="NCBI Taxonomy" id="1392256"/>
    <lineage>
        <taxon>Eukaryota</taxon>
        <taxon>Fungi</taxon>
        <taxon>Dikarya</taxon>
        <taxon>Ascomycota</taxon>
        <taxon>Pezizomycotina</taxon>
        <taxon>Eurotiomycetes</taxon>
        <taxon>Eurotiomycetidae</taxon>
        <taxon>Eurotiales</taxon>
        <taxon>Aspergillaceae</taxon>
        <taxon>Aspergillus</taxon>
        <taxon>Aspergillus subgen. Nidulantes</taxon>
    </lineage>
</organism>
<dbReference type="RefSeq" id="XP_040755354.1">
    <property type="nucleotide sequence ID" value="XM_040892421.1"/>
</dbReference>
<dbReference type="GeneID" id="63809303"/>
<dbReference type="EMBL" id="MSFN02000001">
    <property type="protein sequence ID" value="PTU23962.1"/>
    <property type="molecule type" value="Genomic_DNA"/>
</dbReference>
<reference evidence="2 3" key="1">
    <citation type="journal article" date="2018" name="Proc. Natl. Acad. Sci. U.S.A.">
        <title>Linking secondary metabolites to gene clusters through genome sequencing of six diverse Aspergillus species.</title>
        <authorList>
            <person name="Kaerboelling I."/>
            <person name="Vesth T.C."/>
            <person name="Frisvad J.C."/>
            <person name="Nybo J.L."/>
            <person name="Theobald S."/>
            <person name="Kuo A."/>
            <person name="Bowyer P."/>
            <person name="Matsuda Y."/>
            <person name="Mondo S."/>
            <person name="Lyhne E.K."/>
            <person name="Kogle M.E."/>
            <person name="Clum A."/>
            <person name="Lipzen A."/>
            <person name="Salamov A."/>
            <person name="Ngan C.Y."/>
            <person name="Daum C."/>
            <person name="Chiniquy J."/>
            <person name="Barry K."/>
            <person name="LaButti K."/>
            <person name="Haridas S."/>
            <person name="Simmons B.A."/>
            <person name="Magnuson J.K."/>
            <person name="Mortensen U.H."/>
            <person name="Larsen T.O."/>
            <person name="Grigoriev I.V."/>
            <person name="Baker S.E."/>
            <person name="Andersen M.R."/>
        </authorList>
    </citation>
    <scope>NUCLEOTIDE SEQUENCE [LARGE SCALE GENOMIC DNA]</scope>
    <source>
        <strain evidence="2 3">IBT 24754</strain>
    </source>
</reference>
<dbReference type="VEuPathDB" id="FungiDB:P175DRAFT_014360"/>
<dbReference type="Proteomes" id="UP000244073">
    <property type="component" value="Unassembled WGS sequence"/>
</dbReference>
<evidence type="ECO:0000313" key="3">
    <source>
        <dbReference type="Proteomes" id="UP000244073"/>
    </source>
</evidence>
<protein>
    <submittedName>
        <fullName evidence="2">Uncharacterized protein</fullName>
    </submittedName>
</protein>
<name>A0A2T5M607_9EURO</name>
<comment type="caution">
    <text evidence="2">The sequence shown here is derived from an EMBL/GenBank/DDBJ whole genome shotgun (WGS) entry which is preliminary data.</text>
</comment>
<feature type="region of interest" description="Disordered" evidence="1">
    <location>
        <begin position="165"/>
        <end position="194"/>
    </location>
</feature>
<accession>A0A2T5M607</accession>
<evidence type="ECO:0000313" key="2">
    <source>
        <dbReference type="EMBL" id="PTU23962.1"/>
    </source>
</evidence>
<dbReference type="AlphaFoldDB" id="A0A2T5M607"/>
<sequence length="306" mass="36186">MVGRPLPSSRDEDMYRVNLATHPDLDSIQPWLGARTYHFHERCWQLALRVLGPRIKEEPDLGLFLLSLRRGGRLHRIIAARFEEAAPLMLEYREWFRAVRKRQGRSLRQLRKSPQDYRSYVCSMVQLVHGRARLPDLPAAVVYGEDDPWNNIDVRDLIDEAVRRRQQQQRESASRREGGGRCRQRRSTSPSPTMLVRMPMDLQMLVVDHLHEPRDILALGLAFRWRLPETYWRARFPKHLVFEYAALHAVELDWEYLCLGAEKLIATQKLWRREWVLGCLEEVRLAFEELWGQRGQHRDGDGDYIM</sequence>
<evidence type="ECO:0000256" key="1">
    <source>
        <dbReference type="SAM" id="MobiDB-lite"/>
    </source>
</evidence>
<proteinExistence type="predicted"/>
<dbReference type="OrthoDB" id="4524525at2759"/>